<proteinExistence type="predicted"/>
<gene>
    <name evidence="2" type="ORF">GIL414_LOCUS46373</name>
</gene>
<accession>A0A8S3BI85</accession>
<protein>
    <submittedName>
        <fullName evidence="2">Uncharacterized protein</fullName>
    </submittedName>
</protein>
<name>A0A8S3BI85_9BILA</name>
<feature type="non-terminal residue" evidence="2">
    <location>
        <position position="81"/>
    </location>
</feature>
<comment type="caution">
    <text evidence="2">The sequence shown here is derived from an EMBL/GenBank/DDBJ whole genome shotgun (WGS) entry which is preliminary data.</text>
</comment>
<evidence type="ECO:0000313" key="2">
    <source>
        <dbReference type="EMBL" id="CAF4781771.1"/>
    </source>
</evidence>
<feature type="compositionally biased region" description="Low complexity" evidence="1">
    <location>
        <begin position="10"/>
        <end position="23"/>
    </location>
</feature>
<reference evidence="2" key="1">
    <citation type="submission" date="2021-02" db="EMBL/GenBank/DDBJ databases">
        <authorList>
            <person name="Nowell W R."/>
        </authorList>
    </citation>
    <scope>NUCLEOTIDE SEQUENCE</scope>
</reference>
<evidence type="ECO:0000313" key="3">
    <source>
        <dbReference type="Proteomes" id="UP000681720"/>
    </source>
</evidence>
<feature type="compositionally biased region" description="Basic and acidic residues" evidence="1">
    <location>
        <begin position="25"/>
        <end position="35"/>
    </location>
</feature>
<dbReference type="Proteomes" id="UP000681720">
    <property type="component" value="Unassembled WGS sequence"/>
</dbReference>
<dbReference type="EMBL" id="CAJOBJ010145433">
    <property type="protein sequence ID" value="CAF4781771.1"/>
    <property type="molecule type" value="Genomic_DNA"/>
</dbReference>
<sequence length="81" mass="9014">LFLQPHPPVSSNSSSSSSSSNSNANDKRNSERSVFESKLPIESIHRQIIGIRWGDFVGSYDMPSPDYIKSHECQVQVSSFV</sequence>
<organism evidence="2 3">
    <name type="scientific">Rotaria magnacalcarata</name>
    <dbReference type="NCBI Taxonomy" id="392030"/>
    <lineage>
        <taxon>Eukaryota</taxon>
        <taxon>Metazoa</taxon>
        <taxon>Spiralia</taxon>
        <taxon>Gnathifera</taxon>
        <taxon>Rotifera</taxon>
        <taxon>Eurotatoria</taxon>
        <taxon>Bdelloidea</taxon>
        <taxon>Philodinida</taxon>
        <taxon>Philodinidae</taxon>
        <taxon>Rotaria</taxon>
    </lineage>
</organism>
<evidence type="ECO:0000256" key="1">
    <source>
        <dbReference type="SAM" id="MobiDB-lite"/>
    </source>
</evidence>
<dbReference type="AlphaFoldDB" id="A0A8S3BI85"/>
<feature type="region of interest" description="Disordered" evidence="1">
    <location>
        <begin position="1"/>
        <end position="36"/>
    </location>
</feature>
<feature type="non-terminal residue" evidence="2">
    <location>
        <position position="1"/>
    </location>
</feature>